<dbReference type="SUPFAM" id="SSF53850">
    <property type="entry name" value="Periplasmic binding protein-like II"/>
    <property type="match status" value="1"/>
</dbReference>
<dbReference type="PANTHER" id="PTHR30290:SF9">
    <property type="entry name" value="OLIGOPEPTIDE-BINDING PROTEIN APPA"/>
    <property type="match status" value="1"/>
</dbReference>
<reference evidence="6 7" key="2">
    <citation type="submission" date="2019-02" db="EMBL/GenBank/DDBJ databases">
        <title>'Lichenibacterium ramalinii' gen. nov. sp. nov., 'Lichenibacterium minor' gen. nov. sp. nov.</title>
        <authorList>
            <person name="Pankratov T."/>
        </authorList>
    </citation>
    <scope>NUCLEOTIDE SEQUENCE [LARGE SCALE GENOMIC DNA]</scope>
    <source>
        <strain evidence="6 7">RmlP001</strain>
    </source>
</reference>
<evidence type="ECO:0000256" key="4">
    <source>
        <dbReference type="ARBA" id="ARBA00022729"/>
    </source>
</evidence>
<evidence type="ECO:0000313" key="6">
    <source>
        <dbReference type="EMBL" id="RYB01535.1"/>
    </source>
</evidence>
<keyword evidence="3" id="KW-0813">Transport</keyword>
<evidence type="ECO:0000259" key="5">
    <source>
        <dbReference type="Pfam" id="PF00496"/>
    </source>
</evidence>
<dbReference type="GO" id="GO:1904680">
    <property type="term" value="F:peptide transmembrane transporter activity"/>
    <property type="evidence" value="ECO:0007669"/>
    <property type="project" value="TreeGrafter"/>
</dbReference>
<feature type="domain" description="Solute-binding protein family 5" evidence="5">
    <location>
        <begin position="44"/>
        <end position="389"/>
    </location>
</feature>
<evidence type="ECO:0000256" key="2">
    <source>
        <dbReference type="ARBA" id="ARBA00005695"/>
    </source>
</evidence>
<dbReference type="GO" id="GO:0030288">
    <property type="term" value="C:outer membrane-bounded periplasmic space"/>
    <property type="evidence" value="ECO:0007669"/>
    <property type="project" value="UniProtKB-ARBA"/>
</dbReference>
<evidence type="ECO:0000313" key="7">
    <source>
        <dbReference type="Proteomes" id="UP000289411"/>
    </source>
</evidence>
<dbReference type="InterPro" id="IPR039424">
    <property type="entry name" value="SBP_5"/>
</dbReference>
<accession>A0A4Q2R4S0</accession>
<dbReference type="InterPro" id="IPR030678">
    <property type="entry name" value="Peptide/Ni-bd"/>
</dbReference>
<dbReference type="Gene3D" id="3.40.190.10">
    <property type="entry name" value="Periplasmic binding protein-like II"/>
    <property type="match status" value="1"/>
</dbReference>
<organism evidence="6 7">
    <name type="scientific">Lichenibacterium ramalinae</name>
    <dbReference type="NCBI Taxonomy" id="2316527"/>
    <lineage>
        <taxon>Bacteria</taxon>
        <taxon>Pseudomonadati</taxon>
        <taxon>Pseudomonadota</taxon>
        <taxon>Alphaproteobacteria</taxon>
        <taxon>Hyphomicrobiales</taxon>
        <taxon>Lichenihabitantaceae</taxon>
        <taxon>Lichenibacterium</taxon>
    </lineage>
</organism>
<dbReference type="AlphaFoldDB" id="A0A4Q2R4S0"/>
<reference evidence="6 7" key="1">
    <citation type="submission" date="2018-09" db="EMBL/GenBank/DDBJ databases">
        <authorList>
            <person name="Grouzdev D.S."/>
            <person name="Krutkina M.S."/>
        </authorList>
    </citation>
    <scope>NUCLEOTIDE SEQUENCE [LARGE SCALE GENOMIC DNA]</scope>
    <source>
        <strain evidence="6 7">RmlP001</strain>
    </source>
</reference>
<dbReference type="GO" id="GO:0015833">
    <property type="term" value="P:peptide transport"/>
    <property type="evidence" value="ECO:0007669"/>
    <property type="project" value="TreeGrafter"/>
</dbReference>
<dbReference type="Gene3D" id="3.10.105.10">
    <property type="entry name" value="Dipeptide-binding Protein, Domain 3"/>
    <property type="match status" value="1"/>
</dbReference>
<name>A0A4Q2R4S0_9HYPH</name>
<dbReference type="Proteomes" id="UP000289411">
    <property type="component" value="Unassembled WGS sequence"/>
</dbReference>
<dbReference type="InterPro" id="IPR000914">
    <property type="entry name" value="SBP_5_dom"/>
</dbReference>
<keyword evidence="7" id="KW-1185">Reference proteome</keyword>
<dbReference type="EMBL" id="QYBC01000036">
    <property type="protein sequence ID" value="RYB01535.1"/>
    <property type="molecule type" value="Genomic_DNA"/>
</dbReference>
<evidence type="ECO:0000256" key="3">
    <source>
        <dbReference type="ARBA" id="ARBA00022448"/>
    </source>
</evidence>
<evidence type="ECO:0000256" key="1">
    <source>
        <dbReference type="ARBA" id="ARBA00004418"/>
    </source>
</evidence>
<dbReference type="PANTHER" id="PTHR30290">
    <property type="entry name" value="PERIPLASMIC BINDING COMPONENT OF ABC TRANSPORTER"/>
    <property type="match status" value="1"/>
</dbReference>
<protein>
    <submittedName>
        <fullName evidence="6">Peptide ABC transporter substrate-binding protein</fullName>
    </submittedName>
</protein>
<dbReference type="GO" id="GO:0043190">
    <property type="term" value="C:ATP-binding cassette (ABC) transporter complex"/>
    <property type="evidence" value="ECO:0007669"/>
    <property type="project" value="InterPro"/>
</dbReference>
<comment type="similarity">
    <text evidence="2">Belongs to the bacterial solute-binding protein 5 family.</text>
</comment>
<proteinExistence type="inferred from homology"/>
<gene>
    <name evidence="6" type="ORF">D3272_25685</name>
</gene>
<keyword evidence="4" id="KW-0732">Signal</keyword>
<dbReference type="Gene3D" id="3.90.76.10">
    <property type="entry name" value="Dipeptide-binding Protein, Domain 1"/>
    <property type="match status" value="1"/>
</dbReference>
<comment type="subcellular location">
    <subcellularLocation>
        <location evidence="1">Periplasm</location>
    </subcellularLocation>
</comment>
<dbReference type="PIRSF" id="PIRSF002741">
    <property type="entry name" value="MppA"/>
    <property type="match status" value="1"/>
</dbReference>
<dbReference type="Pfam" id="PF00496">
    <property type="entry name" value="SBP_bac_5"/>
    <property type="match status" value="1"/>
</dbReference>
<sequence length="488" mass="54277">MPAETDTLDPHATGGWGTYQITYQIFEGLVKEDLTKPNAATPPIVPGLATSWDISDDGLVYTFHLRQGVKFHDGTPFDAAAVKFNFDRFWNESSPDFYKKAKAFVIAYTKWIRSVDVIDPMTVKITLTAPNYQWLRQGLQSYGQPLMVSPASVKQFGNEGVALHPVGTGPFRFVQRDQGVKTVIERNDAYWGAKAKLDRVIFRPLQDPATRVNALENDEVQMITTPPWDEIERLTGEGFVLSTNNNAPYINYMHLNFKNPALQDVRVRKAINMAIDRAGITKEIMHGTGRPEGGMLSPGTDAYDPQFKGSAYDPEGAKKLLAEAGVKDLKLVFELPQYGTGELVETWIQRDLKKVGIDVELRKYEWVTYLGKWAGGMSPDVAMNEIGWGMSTPAWIGVVSRCDSAPPGGINSGYYCNPEVDKLLDQAIVTRDPAAAKDIYQKVNRIITDDAAFVPIDDDLEPILLSSKVKGFVNPPEDWFDLSTVSVE</sequence>
<comment type="caution">
    <text evidence="6">The sequence shown here is derived from an EMBL/GenBank/DDBJ whole genome shotgun (WGS) entry which is preliminary data.</text>
</comment>